<evidence type="ECO:0000256" key="1">
    <source>
        <dbReference type="SAM" id="Coils"/>
    </source>
</evidence>
<keyword evidence="1" id="KW-0175">Coiled coil</keyword>
<accession>A0A6D2JSX4</accession>
<keyword evidence="3" id="KW-0472">Membrane</keyword>
<keyword evidence="3" id="KW-1133">Transmembrane helix</keyword>
<reference evidence="4" key="1">
    <citation type="submission" date="2020-01" db="EMBL/GenBank/DDBJ databases">
        <authorList>
            <person name="Mishra B."/>
        </authorList>
    </citation>
    <scope>NUCLEOTIDE SEQUENCE [LARGE SCALE GENOMIC DNA]</scope>
</reference>
<feature type="transmembrane region" description="Helical" evidence="3">
    <location>
        <begin position="166"/>
        <end position="191"/>
    </location>
</feature>
<evidence type="ECO:0000313" key="5">
    <source>
        <dbReference type="Proteomes" id="UP000467841"/>
    </source>
</evidence>
<evidence type="ECO:0000256" key="2">
    <source>
        <dbReference type="SAM" id="MobiDB-lite"/>
    </source>
</evidence>
<evidence type="ECO:0000256" key="3">
    <source>
        <dbReference type="SAM" id="Phobius"/>
    </source>
</evidence>
<protein>
    <submittedName>
        <fullName evidence="4">Uncharacterized protein</fullName>
    </submittedName>
</protein>
<feature type="region of interest" description="Disordered" evidence="2">
    <location>
        <begin position="200"/>
        <end position="222"/>
    </location>
</feature>
<evidence type="ECO:0000313" key="4">
    <source>
        <dbReference type="EMBL" id="CAA7042903.1"/>
    </source>
</evidence>
<keyword evidence="5" id="KW-1185">Reference proteome</keyword>
<sequence length="222" mass="24343">MVADLKLDKLTLEGKVAALNKEIVKTLGLQGMADQLRSRVGDLEERARRDAKASAAEMERLRRSRRESVEAAVTQVFDSVNDWYAPRLHRLSGFVAQRDVVEAAVGRRQVDEALLDFVKKIRGVDLNFDAMEEKLAAKLAKSIADGMRSTKLLSMMMTSLRLTGKVLLLLFCYVVLCVAYVCLCMFCFCSLKRLVLPGSPSRRDGDGADPGAGPSTSGAKSA</sequence>
<name>A0A6D2JSX4_9BRAS</name>
<dbReference type="AlphaFoldDB" id="A0A6D2JSX4"/>
<feature type="coiled-coil region" evidence="1">
    <location>
        <begin position="2"/>
        <end position="64"/>
    </location>
</feature>
<dbReference type="Proteomes" id="UP000467841">
    <property type="component" value="Unassembled WGS sequence"/>
</dbReference>
<proteinExistence type="predicted"/>
<keyword evidence="3" id="KW-0812">Transmembrane</keyword>
<gene>
    <name evidence="4" type="ORF">MERR_LOCUS30138</name>
</gene>
<comment type="caution">
    <text evidence="4">The sequence shown here is derived from an EMBL/GenBank/DDBJ whole genome shotgun (WGS) entry which is preliminary data.</text>
</comment>
<organism evidence="4 5">
    <name type="scientific">Microthlaspi erraticum</name>
    <dbReference type="NCBI Taxonomy" id="1685480"/>
    <lineage>
        <taxon>Eukaryota</taxon>
        <taxon>Viridiplantae</taxon>
        <taxon>Streptophyta</taxon>
        <taxon>Embryophyta</taxon>
        <taxon>Tracheophyta</taxon>
        <taxon>Spermatophyta</taxon>
        <taxon>Magnoliopsida</taxon>
        <taxon>eudicotyledons</taxon>
        <taxon>Gunneridae</taxon>
        <taxon>Pentapetalae</taxon>
        <taxon>rosids</taxon>
        <taxon>malvids</taxon>
        <taxon>Brassicales</taxon>
        <taxon>Brassicaceae</taxon>
        <taxon>Coluteocarpeae</taxon>
        <taxon>Microthlaspi</taxon>
    </lineage>
</organism>
<dbReference type="EMBL" id="CACVBM020001274">
    <property type="protein sequence ID" value="CAA7042903.1"/>
    <property type="molecule type" value="Genomic_DNA"/>
</dbReference>